<name>A0A6G6WAL7_9ACTN</name>
<reference evidence="1 2" key="1">
    <citation type="submission" date="2020-02" db="EMBL/GenBank/DDBJ databases">
        <title>Full genome sequence of Nocardioides sp. R-3366.</title>
        <authorList>
            <person name="Im W.-T."/>
        </authorList>
    </citation>
    <scope>NUCLEOTIDE SEQUENCE [LARGE SCALE GENOMIC DNA]</scope>
    <source>
        <strain evidence="1 2">R-3366</strain>
    </source>
</reference>
<dbReference type="RefSeq" id="WP_165229822.1">
    <property type="nucleotide sequence ID" value="NZ_CP049257.1"/>
</dbReference>
<gene>
    <name evidence="1" type="ORF">G5V58_06050</name>
</gene>
<accession>A0A6G6WAL7</accession>
<protein>
    <recommendedName>
        <fullName evidence="3">Asp23/Gls24 family envelope stress response protein</fullName>
    </recommendedName>
</protein>
<dbReference type="EMBL" id="CP049257">
    <property type="protein sequence ID" value="QIG42391.1"/>
    <property type="molecule type" value="Genomic_DNA"/>
</dbReference>
<sequence length="94" mass="10359">MDQQRSVDAALVPLVASLAPWGVEEAHWLPDRDGVPVVWVRVRTALQRVSLQAQPWVLAQVQVTLSRLGVAPHVVLAARVEVTSAEDEAQLFEE</sequence>
<organism evidence="1 2">
    <name type="scientific">Nocardioides anomalus</name>
    <dbReference type="NCBI Taxonomy" id="2712223"/>
    <lineage>
        <taxon>Bacteria</taxon>
        <taxon>Bacillati</taxon>
        <taxon>Actinomycetota</taxon>
        <taxon>Actinomycetes</taxon>
        <taxon>Propionibacteriales</taxon>
        <taxon>Nocardioidaceae</taxon>
        <taxon>Nocardioides</taxon>
    </lineage>
</organism>
<keyword evidence="2" id="KW-1185">Reference proteome</keyword>
<evidence type="ECO:0008006" key="3">
    <source>
        <dbReference type="Google" id="ProtNLM"/>
    </source>
</evidence>
<proteinExistence type="predicted"/>
<dbReference type="KEGG" id="nano:G5V58_06050"/>
<dbReference type="AlphaFoldDB" id="A0A6G6WAL7"/>
<evidence type="ECO:0000313" key="2">
    <source>
        <dbReference type="Proteomes" id="UP000502996"/>
    </source>
</evidence>
<dbReference type="Proteomes" id="UP000502996">
    <property type="component" value="Chromosome"/>
</dbReference>
<evidence type="ECO:0000313" key="1">
    <source>
        <dbReference type="EMBL" id="QIG42391.1"/>
    </source>
</evidence>